<keyword evidence="3" id="KW-0449">Lipoprotein</keyword>
<dbReference type="InterPro" id="IPR036163">
    <property type="entry name" value="HMA_dom_sf"/>
</dbReference>
<name>A0ABM4AAK0_ZIZJJ</name>
<feature type="domain" description="HMA" evidence="6">
    <location>
        <begin position="1"/>
        <end position="64"/>
    </location>
</feature>
<dbReference type="InterPro" id="IPR006121">
    <property type="entry name" value="HMA_dom"/>
</dbReference>
<evidence type="ECO:0000256" key="2">
    <source>
        <dbReference type="ARBA" id="ARBA00022723"/>
    </source>
</evidence>
<comment type="similarity">
    <text evidence="5">Belongs to the HIPP family.</text>
</comment>
<dbReference type="Gene3D" id="3.30.70.100">
    <property type="match status" value="1"/>
</dbReference>
<evidence type="ECO:0000259" key="6">
    <source>
        <dbReference type="PROSITE" id="PS50846"/>
    </source>
</evidence>
<evidence type="ECO:0000256" key="4">
    <source>
        <dbReference type="ARBA" id="ARBA00023289"/>
    </source>
</evidence>
<reference evidence="8" key="1">
    <citation type="submission" date="2025-08" db="UniProtKB">
        <authorList>
            <consortium name="RefSeq"/>
        </authorList>
    </citation>
    <scope>IDENTIFICATION</scope>
    <source>
        <tissue evidence="8">Seedling</tissue>
    </source>
</reference>
<protein>
    <submittedName>
        <fullName evidence="8">Heavy metal-associated isoprenylated plant protein 2-like</fullName>
    </submittedName>
</protein>
<evidence type="ECO:0000256" key="1">
    <source>
        <dbReference type="ARBA" id="ARBA00022481"/>
    </source>
</evidence>
<keyword evidence="2" id="KW-0479">Metal-binding</keyword>
<dbReference type="CDD" id="cd00371">
    <property type="entry name" value="HMA"/>
    <property type="match status" value="1"/>
</dbReference>
<sequence length="111" mass="11958">MKKTVIQVNIKCQKCKTDVLKATTKLSGIQEVSVDGEKELLSVVGDVDPVLVVKNLRKIGKVAKIISVGPPKSEKPKQSPKKPCNLPPCCNDCQLVAVGFSQDYNGGCHIL</sequence>
<evidence type="ECO:0000256" key="5">
    <source>
        <dbReference type="ARBA" id="ARBA00024045"/>
    </source>
</evidence>
<accession>A0ABM4AAK0</accession>
<dbReference type="GeneID" id="132803927"/>
<evidence type="ECO:0000256" key="3">
    <source>
        <dbReference type="ARBA" id="ARBA00023288"/>
    </source>
</evidence>
<dbReference type="Proteomes" id="UP001652623">
    <property type="component" value="Chromosome 5"/>
</dbReference>
<evidence type="ECO:0000313" key="7">
    <source>
        <dbReference type="Proteomes" id="UP001652623"/>
    </source>
</evidence>
<keyword evidence="1" id="KW-0488">Methylation</keyword>
<dbReference type="PANTHER" id="PTHR45811">
    <property type="entry name" value="COPPER TRANSPORT PROTEIN FAMILY-RELATED"/>
    <property type="match status" value="1"/>
</dbReference>
<dbReference type="PANTHER" id="PTHR45811:SF33">
    <property type="entry name" value="HEAVY METAL-ASSOCIATED ISOPRENYLATED PLANT PROTEIN 2-RELATED"/>
    <property type="match status" value="1"/>
</dbReference>
<keyword evidence="7" id="KW-1185">Reference proteome</keyword>
<dbReference type="RefSeq" id="XP_060673754.1">
    <property type="nucleotide sequence ID" value="XM_060817771.1"/>
</dbReference>
<dbReference type="PROSITE" id="PS50846">
    <property type="entry name" value="HMA_2"/>
    <property type="match status" value="1"/>
</dbReference>
<gene>
    <name evidence="8" type="primary">LOC132803927</name>
</gene>
<proteinExistence type="inferred from homology"/>
<organism evidence="7 8">
    <name type="scientific">Ziziphus jujuba</name>
    <name type="common">Chinese jujube</name>
    <name type="synonym">Ziziphus sativa</name>
    <dbReference type="NCBI Taxonomy" id="326968"/>
    <lineage>
        <taxon>Eukaryota</taxon>
        <taxon>Viridiplantae</taxon>
        <taxon>Streptophyta</taxon>
        <taxon>Embryophyta</taxon>
        <taxon>Tracheophyta</taxon>
        <taxon>Spermatophyta</taxon>
        <taxon>Magnoliopsida</taxon>
        <taxon>eudicotyledons</taxon>
        <taxon>Gunneridae</taxon>
        <taxon>Pentapetalae</taxon>
        <taxon>rosids</taxon>
        <taxon>fabids</taxon>
        <taxon>Rosales</taxon>
        <taxon>Rhamnaceae</taxon>
        <taxon>Paliureae</taxon>
        <taxon>Ziziphus</taxon>
    </lineage>
</organism>
<dbReference type="InterPro" id="IPR051863">
    <property type="entry name" value="HIPP"/>
</dbReference>
<dbReference type="Pfam" id="PF00403">
    <property type="entry name" value="HMA"/>
    <property type="match status" value="1"/>
</dbReference>
<evidence type="ECO:0000313" key="8">
    <source>
        <dbReference type="RefSeq" id="XP_060673754.1"/>
    </source>
</evidence>
<keyword evidence="4" id="KW-0636">Prenylation</keyword>
<dbReference type="SUPFAM" id="SSF55008">
    <property type="entry name" value="HMA, heavy metal-associated domain"/>
    <property type="match status" value="1"/>
</dbReference>